<keyword evidence="4" id="KW-1185">Reference proteome</keyword>
<proteinExistence type="predicted"/>
<geneLocation type="plasmid" evidence="2 3">
    <name>pW2_73_1</name>
</geneLocation>
<protein>
    <submittedName>
        <fullName evidence="2">Uncharacterized protein</fullName>
    </submittedName>
</protein>
<reference evidence="2" key="2">
    <citation type="submission" date="2020-02" db="EMBL/GenBank/DDBJ databases">
        <title>Unexpected conservation and global transmission of agrobacterial virulence plasmids.</title>
        <authorList>
            <person name="Weisberg A.J."/>
            <person name="Davis E.W. II"/>
            <person name="Tabima J.R."/>
            <person name="Belcher M.S."/>
            <person name="Miller M."/>
            <person name="Kuo C.-H."/>
            <person name="Loper J.E."/>
            <person name="Grunwald N.J."/>
            <person name="Putnam M.L."/>
            <person name="Chang J.H."/>
        </authorList>
    </citation>
    <scope>NUCLEOTIDE SEQUENCE</scope>
    <source>
        <strain evidence="2">W2/73</strain>
        <plasmid evidence="2">pW2_73_1</plasmid>
    </source>
</reference>
<dbReference type="KEGG" id="arui:G6M88_23420"/>
<dbReference type="Proteomes" id="UP000822331">
    <property type="component" value="Unassembled WGS sequence"/>
</dbReference>
<reference evidence="1 4" key="1">
    <citation type="journal article" date="2020" name="Science">
        <title>Unexpected conservation and global transmission of agrobacterial virulence plasmids.</title>
        <authorList>
            <person name="Weisberg A.J."/>
            <person name="Davis E.W. 2nd"/>
            <person name="Tabima J."/>
            <person name="Belcher M.S."/>
            <person name="Miller M."/>
            <person name="Kuo C.H."/>
            <person name="Loper J.E."/>
            <person name="Grunwald N.J."/>
            <person name="Putnam M.L."/>
            <person name="Chang J.H."/>
        </authorList>
    </citation>
    <scope>NUCLEOTIDE SEQUENCE [LARGE SCALE GENOMIC DNA]</scope>
    <source>
        <strain evidence="1 4">A19/93</strain>
    </source>
</reference>
<dbReference type="AlphaFoldDB" id="A0AAE7R8U4"/>
<evidence type="ECO:0000313" key="4">
    <source>
        <dbReference type="Proteomes" id="UP000822331"/>
    </source>
</evidence>
<sequence>MLESEKRVIDSMREQAELWSGLLPHDAVAAHQAAVVVETWKSLVPLRGQLSFDEQPADFDAALLAGKRGEDGHLGK</sequence>
<evidence type="ECO:0000313" key="1">
    <source>
        <dbReference type="EMBL" id="NTF39753.1"/>
    </source>
</evidence>
<gene>
    <name evidence="1" type="ORF">G6L72_23985</name>
    <name evidence="2" type="ORF">G6M88_23420</name>
</gene>
<dbReference type="EMBL" id="JAAMCP010000017">
    <property type="protein sequence ID" value="NTF39753.1"/>
    <property type="molecule type" value="Genomic_DNA"/>
</dbReference>
<dbReference type="EMBL" id="CP049208">
    <property type="protein sequence ID" value="QTG03404.1"/>
    <property type="molecule type" value="Genomic_DNA"/>
</dbReference>
<accession>A0AAE7R8U4</accession>
<dbReference type="RefSeq" id="WP_141680767.1">
    <property type="nucleotide sequence ID" value="NZ_CP049208.1"/>
</dbReference>
<evidence type="ECO:0000313" key="2">
    <source>
        <dbReference type="EMBL" id="QTG03404.1"/>
    </source>
</evidence>
<organism evidence="2 3">
    <name type="scientific">Agrobacterium rubi</name>
    <dbReference type="NCBI Taxonomy" id="28099"/>
    <lineage>
        <taxon>Bacteria</taxon>
        <taxon>Pseudomonadati</taxon>
        <taxon>Pseudomonadota</taxon>
        <taxon>Alphaproteobacteria</taxon>
        <taxon>Hyphomicrobiales</taxon>
        <taxon>Rhizobiaceae</taxon>
        <taxon>Rhizobium/Agrobacterium group</taxon>
        <taxon>Agrobacterium</taxon>
    </lineage>
</organism>
<dbReference type="Proteomes" id="UP000663912">
    <property type="component" value="Plasmid pW2_73_1"/>
</dbReference>
<evidence type="ECO:0000313" key="3">
    <source>
        <dbReference type="Proteomes" id="UP000663912"/>
    </source>
</evidence>
<keyword evidence="2" id="KW-0614">Plasmid</keyword>
<name>A0AAE7R8U4_9HYPH</name>